<evidence type="ECO:0000313" key="2">
    <source>
        <dbReference type="Proteomes" id="UP000020077"/>
    </source>
</evidence>
<organism evidence="1 2">
    <name type="scientific">Candidatus Accumulibacter phosphatis</name>
    <dbReference type="NCBI Taxonomy" id="327160"/>
    <lineage>
        <taxon>Bacteria</taxon>
        <taxon>Pseudomonadati</taxon>
        <taxon>Pseudomonadota</taxon>
        <taxon>Betaproteobacteria</taxon>
        <taxon>Candidatus Accumulibacter</taxon>
    </lineage>
</organism>
<proteinExistence type="predicted"/>
<dbReference type="Proteomes" id="UP000020077">
    <property type="component" value="Unassembled WGS sequence"/>
</dbReference>
<gene>
    <name evidence="1" type="ORF">AW09_000734</name>
</gene>
<protein>
    <submittedName>
        <fullName evidence="1">Uncharacterized protein</fullName>
    </submittedName>
</protein>
<evidence type="ECO:0000313" key="1">
    <source>
        <dbReference type="EMBL" id="KFB73995.1"/>
    </source>
</evidence>
<comment type="caution">
    <text evidence="1">The sequence shown here is derived from an EMBL/GenBank/DDBJ whole genome shotgun (WGS) entry which is preliminary data.</text>
</comment>
<reference evidence="1 2" key="1">
    <citation type="submission" date="2014-02" db="EMBL/GenBank/DDBJ databases">
        <title>Expanding our view of genomic diversity in Candidatus Accumulibacter clades.</title>
        <authorList>
            <person name="Skennerton C.T."/>
            <person name="Barr J.J."/>
            <person name="Slater F.R."/>
            <person name="Bond P.L."/>
            <person name="Tyson G.W."/>
        </authorList>
    </citation>
    <scope>NUCLEOTIDE SEQUENCE [LARGE SCALE GENOMIC DNA]</scope>
    <source>
        <strain evidence="2">BA-91</strain>
    </source>
</reference>
<dbReference type="EMBL" id="JDVG02000124">
    <property type="protein sequence ID" value="KFB73995.1"/>
    <property type="molecule type" value="Genomic_DNA"/>
</dbReference>
<accession>A0A080M124</accession>
<sequence>MGEFMSEQVLPCVRRWLVLGLGKKDVAADGESTCMDLLREAARLLVAVQANRGKIPAKATFHERARRCRQALATAVDSLLEGSLILRRHGIGFCGGAALQVLGFGNFGLFGIGRAFGWENAVQYFVRFKHLAGELQVHAWGNCVHRIILAAAHHRIRNTICFPFIVIVRSTYF</sequence>
<dbReference type="AlphaFoldDB" id="A0A080M124"/>
<name>A0A080M124_9PROT</name>